<name>A0A514CFX8_9BACT</name>
<dbReference type="KEGG" id="echi:FKX85_06605"/>
<evidence type="ECO:0000313" key="1">
    <source>
        <dbReference type="EMBL" id="QDH78723.1"/>
    </source>
</evidence>
<protein>
    <submittedName>
        <fullName evidence="1">Uncharacterized protein</fullName>
    </submittedName>
</protein>
<dbReference type="Proteomes" id="UP000316614">
    <property type="component" value="Chromosome"/>
</dbReference>
<gene>
    <name evidence="1" type="ORF">FKX85_06605</name>
</gene>
<dbReference type="AlphaFoldDB" id="A0A514CFX8"/>
<keyword evidence="2" id="KW-1185">Reference proteome</keyword>
<accession>A0A514CFX8</accession>
<sequence>MDKHGPIYMAMVSAYLENGLLYLLQPFRNRVKEVIPQGYKLFDGPIIIAGHQKEIHTLFNTERGRFNRIYGTGL</sequence>
<dbReference type="RefSeq" id="WP_141613977.1">
    <property type="nucleotide sequence ID" value="NZ_CP041253.1"/>
</dbReference>
<reference evidence="1 2" key="1">
    <citation type="submission" date="2019-06" db="EMBL/GenBank/DDBJ databases">
        <title>Echinicola alkalisoli sp. nov. isolated from saline soil.</title>
        <authorList>
            <person name="Sun J.-Q."/>
            <person name="Xu L."/>
        </authorList>
    </citation>
    <scope>NUCLEOTIDE SEQUENCE [LARGE SCALE GENOMIC DNA]</scope>
    <source>
        <strain evidence="1 2">LN3S3</strain>
    </source>
</reference>
<dbReference type="EMBL" id="CP041253">
    <property type="protein sequence ID" value="QDH78723.1"/>
    <property type="molecule type" value="Genomic_DNA"/>
</dbReference>
<evidence type="ECO:0000313" key="2">
    <source>
        <dbReference type="Proteomes" id="UP000316614"/>
    </source>
</evidence>
<proteinExistence type="predicted"/>
<organism evidence="1 2">
    <name type="scientific">Echinicola soli</name>
    <dbReference type="NCBI Taxonomy" id="2591634"/>
    <lineage>
        <taxon>Bacteria</taxon>
        <taxon>Pseudomonadati</taxon>
        <taxon>Bacteroidota</taxon>
        <taxon>Cytophagia</taxon>
        <taxon>Cytophagales</taxon>
        <taxon>Cyclobacteriaceae</taxon>
        <taxon>Echinicola</taxon>
    </lineage>
</organism>